<dbReference type="PANTHER" id="PTHR24291:SF50">
    <property type="entry name" value="BIFUNCTIONAL ALBAFLAVENONE MONOOXYGENASE_TERPENE SYNTHASE"/>
    <property type="match status" value="1"/>
</dbReference>
<keyword evidence="4 8" id="KW-0560">Oxidoreductase</keyword>
<dbReference type="EMBL" id="JAAGOH010000007">
    <property type="protein sequence ID" value="NDY91201.1"/>
    <property type="molecule type" value="Genomic_DNA"/>
</dbReference>
<dbReference type="InterPro" id="IPR002401">
    <property type="entry name" value="Cyt_P450_E_grp-I"/>
</dbReference>
<keyword evidence="6 8" id="KW-0503">Monooxygenase</keyword>
<keyword evidence="5 7" id="KW-0408">Iron</keyword>
<evidence type="ECO:0000313" key="9">
    <source>
        <dbReference type="EMBL" id="NDY91201.1"/>
    </source>
</evidence>
<evidence type="ECO:0000313" key="10">
    <source>
        <dbReference type="Proteomes" id="UP000484255"/>
    </source>
</evidence>
<reference evidence="9 10" key="1">
    <citation type="submission" date="2020-02" db="EMBL/GenBank/DDBJ databases">
        <title>Ideonella bacterium strain TBM-1.</title>
        <authorList>
            <person name="Chen W.-M."/>
        </authorList>
    </citation>
    <scope>NUCLEOTIDE SEQUENCE [LARGE SCALE GENOMIC DNA]</scope>
    <source>
        <strain evidence="9 10">TBM-1</strain>
    </source>
</reference>
<dbReference type="SUPFAM" id="SSF48264">
    <property type="entry name" value="Cytochrome P450"/>
    <property type="match status" value="1"/>
</dbReference>
<sequence length="462" mass="52329">MSKFCPAYPRPARTTWARRWRQLVGHLTGQDNLLAQLTERAYQMQMGHSQVAGQGIFMVNDPEAVRQVLVSEHRQFPKHRFMDDLLRRLVGVSIFTSNGATWTRQRRMMEPAFELTRMEHAFGAMREAVEDACARLRALPPGTEVDIDHETTWVTADIILRALFSQPLSGDEARAIYDAFVTFQQEAPAATMPQYQHRWLPRWGGAARRADAAAQAIREALYRQVRPRHAAAVAGEPGPQQDILASLLQARDPDTGKPWSLDEVVDEVAVIFLAGHETSAGTLAWCLDLLARTPDIQRQAHDEARQVLGEGPASLERLRKVDLIRRIFRETLRLYPPLSFFVREATQACSLRQTPVRPGDSVVISPWLIHRHRRYWERPDEFDPDRYLDDAGRAASAQAFLPFSLGPRVCVGAGFALQEANLVLACLLREFEFRPIPGHQPQPVARLTLRSDLGIRLTVHPR</sequence>
<protein>
    <submittedName>
        <fullName evidence="9">Cytochrome P450</fullName>
    </submittedName>
</protein>
<dbReference type="PROSITE" id="PS00086">
    <property type="entry name" value="CYTOCHROME_P450"/>
    <property type="match status" value="1"/>
</dbReference>
<dbReference type="GO" id="GO:0016705">
    <property type="term" value="F:oxidoreductase activity, acting on paired donors, with incorporation or reduction of molecular oxygen"/>
    <property type="evidence" value="ECO:0007669"/>
    <property type="project" value="InterPro"/>
</dbReference>
<comment type="caution">
    <text evidence="9">The sequence shown here is derived from an EMBL/GenBank/DDBJ whole genome shotgun (WGS) entry which is preliminary data.</text>
</comment>
<keyword evidence="3 7" id="KW-0479">Metal-binding</keyword>
<dbReference type="GO" id="GO:0004497">
    <property type="term" value="F:monooxygenase activity"/>
    <property type="evidence" value="ECO:0007669"/>
    <property type="project" value="UniProtKB-KW"/>
</dbReference>
<dbReference type="InterPro" id="IPR017972">
    <property type="entry name" value="Cyt_P450_CS"/>
</dbReference>
<evidence type="ECO:0000256" key="1">
    <source>
        <dbReference type="ARBA" id="ARBA00010617"/>
    </source>
</evidence>
<evidence type="ECO:0000256" key="4">
    <source>
        <dbReference type="ARBA" id="ARBA00023002"/>
    </source>
</evidence>
<evidence type="ECO:0000256" key="2">
    <source>
        <dbReference type="ARBA" id="ARBA00022617"/>
    </source>
</evidence>
<dbReference type="PANTHER" id="PTHR24291">
    <property type="entry name" value="CYTOCHROME P450 FAMILY 4"/>
    <property type="match status" value="1"/>
</dbReference>
<feature type="binding site" description="axial binding residue" evidence="7">
    <location>
        <position position="410"/>
    </location>
    <ligand>
        <name>heme</name>
        <dbReference type="ChEBI" id="CHEBI:30413"/>
    </ligand>
    <ligandPart>
        <name>Fe</name>
        <dbReference type="ChEBI" id="CHEBI:18248"/>
    </ligandPart>
</feature>
<evidence type="ECO:0000256" key="5">
    <source>
        <dbReference type="ARBA" id="ARBA00023004"/>
    </source>
</evidence>
<organism evidence="9 10">
    <name type="scientific">Ideonella livida</name>
    <dbReference type="NCBI Taxonomy" id="2707176"/>
    <lineage>
        <taxon>Bacteria</taxon>
        <taxon>Pseudomonadati</taxon>
        <taxon>Pseudomonadota</taxon>
        <taxon>Betaproteobacteria</taxon>
        <taxon>Burkholderiales</taxon>
        <taxon>Sphaerotilaceae</taxon>
        <taxon>Ideonella</taxon>
    </lineage>
</organism>
<comment type="similarity">
    <text evidence="1 8">Belongs to the cytochrome P450 family.</text>
</comment>
<dbReference type="InterPro" id="IPR036396">
    <property type="entry name" value="Cyt_P450_sf"/>
</dbReference>
<dbReference type="AlphaFoldDB" id="A0A7C9TIC7"/>
<keyword evidence="10" id="KW-1185">Reference proteome</keyword>
<gene>
    <name evidence="9" type="ORF">G3A44_08335</name>
</gene>
<dbReference type="Gene3D" id="1.10.630.10">
    <property type="entry name" value="Cytochrome P450"/>
    <property type="match status" value="1"/>
</dbReference>
<name>A0A7C9TIC7_9BURK</name>
<dbReference type="Pfam" id="PF00067">
    <property type="entry name" value="p450"/>
    <property type="match status" value="1"/>
</dbReference>
<keyword evidence="2 7" id="KW-0349">Heme</keyword>
<proteinExistence type="inferred from homology"/>
<evidence type="ECO:0000256" key="6">
    <source>
        <dbReference type="ARBA" id="ARBA00023033"/>
    </source>
</evidence>
<evidence type="ECO:0000256" key="3">
    <source>
        <dbReference type="ARBA" id="ARBA00022723"/>
    </source>
</evidence>
<dbReference type="RefSeq" id="WP_163457047.1">
    <property type="nucleotide sequence ID" value="NZ_JAAGOH010000007.1"/>
</dbReference>
<dbReference type="GO" id="GO:0020037">
    <property type="term" value="F:heme binding"/>
    <property type="evidence" value="ECO:0007669"/>
    <property type="project" value="InterPro"/>
</dbReference>
<evidence type="ECO:0000256" key="7">
    <source>
        <dbReference type="PIRSR" id="PIRSR602401-1"/>
    </source>
</evidence>
<evidence type="ECO:0000256" key="8">
    <source>
        <dbReference type="RuleBase" id="RU000461"/>
    </source>
</evidence>
<dbReference type="InterPro" id="IPR050196">
    <property type="entry name" value="Cytochrome_P450_Monoox"/>
</dbReference>
<comment type="cofactor">
    <cofactor evidence="7">
        <name>heme</name>
        <dbReference type="ChEBI" id="CHEBI:30413"/>
    </cofactor>
</comment>
<dbReference type="PRINTS" id="PR00463">
    <property type="entry name" value="EP450I"/>
</dbReference>
<dbReference type="PRINTS" id="PR00385">
    <property type="entry name" value="P450"/>
</dbReference>
<dbReference type="GO" id="GO:0005506">
    <property type="term" value="F:iron ion binding"/>
    <property type="evidence" value="ECO:0007669"/>
    <property type="project" value="InterPro"/>
</dbReference>
<dbReference type="Proteomes" id="UP000484255">
    <property type="component" value="Unassembled WGS sequence"/>
</dbReference>
<dbReference type="InterPro" id="IPR001128">
    <property type="entry name" value="Cyt_P450"/>
</dbReference>
<accession>A0A7C9TIC7</accession>